<evidence type="ECO:0000256" key="1">
    <source>
        <dbReference type="ARBA" id="ARBA00022617"/>
    </source>
</evidence>
<dbReference type="Proteomes" id="UP000012019">
    <property type="component" value="Unassembled WGS sequence"/>
</dbReference>
<dbReference type="Gene3D" id="1.10.760.10">
    <property type="entry name" value="Cytochrome c-like domain"/>
    <property type="match status" value="1"/>
</dbReference>
<feature type="signal peptide" evidence="5">
    <location>
        <begin position="1"/>
        <end position="18"/>
    </location>
</feature>
<feature type="domain" description="Cytochrome c" evidence="6">
    <location>
        <begin position="66"/>
        <end position="212"/>
    </location>
</feature>
<gene>
    <name evidence="7" type="ORF">MPL1_03413</name>
</gene>
<keyword evidence="2 4" id="KW-0479">Metal-binding</keyword>
<evidence type="ECO:0000256" key="3">
    <source>
        <dbReference type="ARBA" id="ARBA00023004"/>
    </source>
</evidence>
<dbReference type="PANTHER" id="PTHR30600:SF4">
    <property type="entry name" value="CYTOCHROME C DOMAIN-CONTAINING PROTEIN"/>
    <property type="match status" value="1"/>
</dbReference>
<dbReference type="Pfam" id="PF06537">
    <property type="entry name" value="DHOR"/>
    <property type="match status" value="1"/>
</dbReference>
<dbReference type="PATRIC" id="fig|1286106.3.peg.681"/>
<dbReference type="InterPro" id="IPR010538">
    <property type="entry name" value="DHOR"/>
</dbReference>
<dbReference type="PIRSF" id="PIRSF028099">
    <property type="entry name" value="DUF1111"/>
    <property type="match status" value="1"/>
</dbReference>
<feature type="domain" description="Cytochrome c" evidence="6">
    <location>
        <begin position="311"/>
        <end position="443"/>
    </location>
</feature>
<feature type="chain" id="PRO_5004082721" evidence="5">
    <location>
        <begin position="19"/>
        <end position="443"/>
    </location>
</feature>
<dbReference type="eggNOG" id="COG3488">
    <property type="taxonomic scope" value="Bacteria"/>
</dbReference>
<dbReference type="PANTHER" id="PTHR30600">
    <property type="entry name" value="CYTOCHROME C PEROXIDASE-RELATED"/>
    <property type="match status" value="1"/>
</dbReference>
<dbReference type="EMBL" id="APHR01000015">
    <property type="protein sequence ID" value="EMR13732.1"/>
    <property type="molecule type" value="Genomic_DNA"/>
</dbReference>
<evidence type="ECO:0000256" key="5">
    <source>
        <dbReference type="SAM" id="SignalP"/>
    </source>
</evidence>
<dbReference type="SUPFAM" id="SSF46626">
    <property type="entry name" value="Cytochrome c"/>
    <property type="match status" value="1"/>
</dbReference>
<keyword evidence="8" id="KW-1185">Reference proteome</keyword>
<dbReference type="GO" id="GO:0009055">
    <property type="term" value="F:electron transfer activity"/>
    <property type="evidence" value="ECO:0007669"/>
    <property type="project" value="InterPro"/>
</dbReference>
<reference evidence="7 8" key="1">
    <citation type="journal article" date="2013" name="Genome Announc.">
        <title>Draft Genome Sequence of Methylophaga lonarensis MPLT, a Haloalkaliphilic (Non-Methane-Utilizing) Methylotroph.</title>
        <authorList>
            <person name="Shetty S.A."/>
            <person name="Marathe N.P."/>
            <person name="Munot H."/>
            <person name="Antony C.P."/>
            <person name="Dhotre D.P."/>
            <person name="Murrell J.C."/>
            <person name="Shouche Y.S."/>
        </authorList>
    </citation>
    <scope>NUCLEOTIDE SEQUENCE [LARGE SCALE GENOMIC DNA]</scope>
    <source>
        <strain evidence="7 8">MPL</strain>
    </source>
</reference>
<evidence type="ECO:0000259" key="6">
    <source>
        <dbReference type="PROSITE" id="PS51007"/>
    </source>
</evidence>
<evidence type="ECO:0000313" key="7">
    <source>
        <dbReference type="EMBL" id="EMR13732.1"/>
    </source>
</evidence>
<dbReference type="InterPro" id="IPR036909">
    <property type="entry name" value="Cyt_c-like_dom_sf"/>
</dbReference>
<evidence type="ECO:0000313" key="8">
    <source>
        <dbReference type="Proteomes" id="UP000012019"/>
    </source>
</evidence>
<accession>M7P2L9</accession>
<keyword evidence="3 4" id="KW-0408">Iron</keyword>
<name>M7P2L9_9GAMM</name>
<dbReference type="GO" id="GO:0046872">
    <property type="term" value="F:metal ion binding"/>
    <property type="evidence" value="ECO:0007669"/>
    <property type="project" value="UniProtKB-KW"/>
</dbReference>
<dbReference type="InterPro" id="IPR009056">
    <property type="entry name" value="Cyt_c-like_dom"/>
</dbReference>
<keyword evidence="1 4" id="KW-0349">Heme</keyword>
<organism evidence="7 8">
    <name type="scientific">Methylophaga lonarensis MPL</name>
    <dbReference type="NCBI Taxonomy" id="1286106"/>
    <lineage>
        <taxon>Bacteria</taxon>
        <taxon>Pseudomonadati</taxon>
        <taxon>Pseudomonadota</taxon>
        <taxon>Gammaproteobacteria</taxon>
        <taxon>Thiotrichales</taxon>
        <taxon>Piscirickettsiaceae</taxon>
        <taxon>Methylophaga</taxon>
    </lineage>
</organism>
<evidence type="ECO:0000256" key="2">
    <source>
        <dbReference type="ARBA" id="ARBA00022723"/>
    </source>
</evidence>
<dbReference type="STRING" id="1286106.MPL1_03413"/>
<protein>
    <submittedName>
        <fullName evidence="7">Putative thiol oxidoreductase</fullName>
    </submittedName>
</protein>
<dbReference type="GO" id="GO:0020037">
    <property type="term" value="F:heme binding"/>
    <property type="evidence" value="ECO:0007669"/>
    <property type="project" value="InterPro"/>
</dbReference>
<dbReference type="AlphaFoldDB" id="M7P2L9"/>
<sequence>MIRLFILLLALIPAGGFADTDISSDERSRRALALPMPAMPDALISQFNDGRSLFNQMWVIAPSTTPDIDGLGPLFNSLSCLECHPGNGRGRAPDSPGEPMRSMLVRLSVTDDEGNVWPHPVYGEQLQERAIPGVPAEGQARVHYESVSVTLADGVEIELRRPTISLSHPGYGEFGDVLVSGRIGPPLIGMGLIDAISDDTILQWVDYQSSLPEGIVGRPHWLQAAADQPPRIGRFGVKAGIATLERQIAQAFHEDLGITSAAFPRENCTAGQTACLAAPSGGDPELTEQQLAAVNLYLSLLAIPEPAVETEQIRFGRQQFAAAACIHCHRPAMTTAKDAVPALLANRQVDLYSDLLLHDMGPDLADHRPEADASGSEWRTAPLWGLGLAEQVADRVGYLHDGRARTVLEAILWHGGAAQASRDAVIEMSTAEREALLAFLQSL</sequence>
<dbReference type="InterPro" id="IPR051395">
    <property type="entry name" value="Cytochrome_c_Peroxidase/MauG"/>
</dbReference>
<dbReference type="GO" id="GO:0004130">
    <property type="term" value="F:cytochrome-c peroxidase activity"/>
    <property type="evidence" value="ECO:0007669"/>
    <property type="project" value="TreeGrafter"/>
</dbReference>
<comment type="caution">
    <text evidence="7">The sequence shown here is derived from an EMBL/GenBank/DDBJ whole genome shotgun (WGS) entry which is preliminary data.</text>
</comment>
<proteinExistence type="predicted"/>
<evidence type="ECO:0000256" key="4">
    <source>
        <dbReference type="PROSITE-ProRule" id="PRU00433"/>
    </source>
</evidence>
<dbReference type="PROSITE" id="PS51007">
    <property type="entry name" value="CYTC"/>
    <property type="match status" value="2"/>
</dbReference>
<keyword evidence="5" id="KW-0732">Signal</keyword>